<gene>
    <name evidence="2" type="ORF">GGR44_002452</name>
</gene>
<sequence length="146" mass="16637">MGIEENKAVVRSWFEAVNRGDEAAILATTNEDFLFVTMARQPEWLLYEWNREQFSKVPSTMSTVLKSPIQLKIVDMTAEGDRVAVEAETDSEMLNGRRYNNAYHFVFKLRDGKFTEVREYSCSYLAQSCFSAVTPDDPAASRMAEA</sequence>
<dbReference type="Pfam" id="PF12680">
    <property type="entry name" value="SnoaL_2"/>
    <property type="match status" value="1"/>
</dbReference>
<evidence type="ECO:0000313" key="3">
    <source>
        <dbReference type="Proteomes" id="UP000552757"/>
    </source>
</evidence>
<proteinExistence type="predicted"/>
<dbReference type="Proteomes" id="UP000552757">
    <property type="component" value="Unassembled WGS sequence"/>
</dbReference>
<dbReference type="EMBL" id="JACIEB010000005">
    <property type="protein sequence ID" value="MBB3982786.1"/>
    <property type="molecule type" value="Genomic_DNA"/>
</dbReference>
<organism evidence="2 3">
    <name type="scientific">Sphingobium fontiphilum</name>
    <dbReference type="NCBI Taxonomy" id="944425"/>
    <lineage>
        <taxon>Bacteria</taxon>
        <taxon>Pseudomonadati</taxon>
        <taxon>Pseudomonadota</taxon>
        <taxon>Alphaproteobacteria</taxon>
        <taxon>Sphingomonadales</taxon>
        <taxon>Sphingomonadaceae</taxon>
        <taxon>Sphingobium</taxon>
    </lineage>
</organism>
<evidence type="ECO:0000259" key="1">
    <source>
        <dbReference type="Pfam" id="PF12680"/>
    </source>
</evidence>
<dbReference type="InterPro" id="IPR032710">
    <property type="entry name" value="NTF2-like_dom_sf"/>
</dbReference>
<feature type="domain" description="SnoaL-like" evidence="1">
    <location>
        <begin position="10"/>
        <end position="117"/>
    </location>
</feature>
<protein>
    <recommendedName>
        <fullName evidence="1">SnoaL-like domain-containing protein</fullName>
    </recommendedName>
</protein>
<keyword evidence="3" id="KW-1185">Reference proteome</keyword>
<reference evidence="2 3" key="1">
    <citation type="submission" date="2020-08" db="EMBL/GenBank/DDBJ databases">
        <title>Genomic Encyclopedia of Type Strains, Phase IV (KMG-IV): sequencing the most valuable type-strain genomes for metagenomic binning, comparative biology and taxonomic classification.</title>
        <authorList>
            <person name="Goeker M."/>
        </authorList>
    </citation>
    <scope>NUCLEOTIDE SEQUENCE [LARGE SCALE GENOMIC DNA]</scope>
    <source>
        <strain evidence="2 3">DSM 29348</strain>
    </source>
</reference>
<dbReference type="InterPro" id="IPR037401">
    <property type="entry name" value="SnoaL-like"/>
</dbReference>
<comment type="caution">
    <text evidence="2">The sequence shown here is derived from an EMBL/GenBank/DDBJ whole genome shotgun (WGS) entry which is preliminary data.</text>
</comment>
<dbReference type="AlphaFoldDB" id="A0A7W6GNZ0"/>
<evidence type="ECO:0000313" key="2">
    <source>
        <dbReference type="EMBL" id="MBB3982786.1"/>
    </source>
</evidence>
<name>A0A7W6GNZ0_9SPHN</name>
<dbReference type="SUPFAM" id="SSF54427">
    <property type="entry name" value="NTF2-like"/>
    <property type="match status" value="1"/>
</dbReference>
<dbReference type="Gene3D" id="3.10.450.50">
    <property type="match status" value="1"/>
</dbReference>
<accession>A0A7W6GNZ0</accession>